<dbReference type="Proteomes" id="UP000326598">
    <property type="component" value="Chromosome"/>
</dbReference>
<evidence type="ECO:0000313" key="2">
    <source>
        <dbReference type="Proteomes" id="UP000326598"/>
    </source>
</evidence>
<accession>A0A5J6I1V2</accession>
<gene>
    <name evidence="1" type="ORF">CP976_18865</name>
</gene>
<organism evidence="1 2">
    <name type="scientific">Streptomyces coeruleorubidus</name>
    <dbReference type="NCBI Taxonomy" id="116188"/>
    <lineage>
        <taxon>Bacteria</taxon>
        <taxon>Bacillati</taxon>
        <taxon>Actinomycetota</taxon>
        <taxon>Actinomycetes</taxon>
        <taxon>Kitasatosporales</taxon>
        <taxon>Streptomycetaceae</taxon>
        <taxon>Streptomyces</taxon>
    </lineage>
</organism>
<name>A0A5J6I1V2_STRC4</name>
<dbReference type="EMBL" id="CP023694">
    <property type="protein sequence ID" value="QEV25998.1"/>
    <property type="molecule type" value="Genomic_DNA"/>
</dbReference>
<dbReference type="AlphaFoldDB" id="A0A5J6I1V2"/>
<protein>
    <submittedName>
        <fullName evidence="1">Uncharacterized protein</fullName>
    </submittedName>
</protein>
<reference evidence="1 2" key="1">
    <citation type="submission" date="2017-09" db="EMBL/GenBank/DDBJ databases">
        <authorList>
            <person name="Lee N."/>
            <person name="Cho B.-K."/>
        </authorList>
    </citation>
    <scope>NUCLEOTIDE SEQUENCE [LARGE SCALE GENOMIC DNA]</scope>
    <source>
        <strain evidence="1 2">ATCC 13740</strain>
    </source>
</reference>
<evidence type="ECO:0000313" key="1">
    <source>
        <dbReference type="EMBL" id="QEV25998.1"/>
    </source>
</evidence>
<proteinExistence type="predicted"/>
<sequence>MPIGCRLNKSLQLSIVVTTYIAGKPTSLHALRFTQSRYDVNGRMNFEVMGVKLSDWPPNARL</sequence>
<dbReference type="KEGG" id="scoe:CP976_18865"/>